<keyword evidence="4" id="KW-1185">Reference proteome</keyword>
<dbReference type="KEGG" id="pph:Ppha_0356"/>
<dbReference type="Pfam" id="PF04024">
    <property type="entry name" value="PspC"/>
    <property type="match status" value="1"/>
</dbReference>
<reference evidence="3 4" key="1">
    <citation type="submission" date="2008-06" db="EMBL/GenBank/DDBJ databases">
        <title>Complete sequence of Pelodictyon phaeoclathratiforme BU-1.</title>
        <authorList>
            <consortium name="US DOE Joint Genome Institute"/>
            <person name="Lucas S."/>
            <person name="Copeland A."/>
            <person name="Lapidus A."/>
            <person name="Glavina del Rio T."/>
            <person name="Dalin E."/>
            <person name="Tice H."/>
            <person name="Bruce D."/>
            <person name="Goodwin L."/>
            <person name="Pitluck S."/>
            <person name="Schmutz J."/>
            <person name="Larimer F."/>
            <person name="Land M."/>
            <person name="Hauser L."/>
            <person name="Kyrpides N."/>
            <person name="Mikhailova N."/>
            <person name="Liu Z."/>
            <person name="Li T."/>
            <person name="Zhao F."/>
            <person name="Overmann J."/>
            <person name="Bryant D.A."/>
            <person name="Richardson P."/>
        </authorList>
    </citation>
    <scope>NUCLEOTIDE SEQUENCE [LARGE SCALE GENOMIC DNA]</scope>
    <source>
        <strain evidence="4">DSM 5477 / BU-1</strain>
    </source>
</reference>
<dbReference type="AlphaFoldDB" id="B4SCA7"/>
<protein>
    <submittedName>
        <fullName evidence="3">Phage shock protein C, PspC</fullName>
    </submittedName>
</protein>
<dbReference type="eggNOG" id="COG1983">
    <property type="taxonomic scope" value="Bacteria"/>
</dbReference>
<evidence type="ECO:0000259" key="2">
    <source>
        <dbReference type="Pfam" id="PF04024"/>
    </source>
</evidence>
<evidence type="ECO:0000313" key="4">
    <source>
        <dbReference type="Proteomes" id="UP000002724"/>
    </source>
</evidence>
<keyword evidence="1" id="KW-1133">Transmembrane helix</keyword>
<gene>
    <name evidence="3" type="ordered locus">Ppha_0356</name>
</gene>
<feature type="domain" description="Phage shock protein PspC N-terminal" evidence="2">
    <location>
        <begin position="79"/>
        <end position="127"/>
    </location>
</feature>
<keyword evidence="1" id="KW-0472">Membrane</keyword>
<dbReference type="RefSeq" id="WP_012507182.1">
    <property type="nucleotide sequence ID" value="NC_011060.1"/>
</dbReference>
<sequence length="140" mass="15511">MADLRISRKGIIQGEFTLEQIIDGARTGNFLPSDDVLQKGSSSWTKLGNIEGVEFPKPIVPSPLVECEAPPRPPEYSGIYRSSDQKMLTGFCAGIAHRFGIHHGVARFAFVILIIITSSILFWIYWLSLLLPKLPTKDVA</sequence>
<evidence type="ECO:0000256" key="1">
    <source>
        <dbReference type="SAM" id="Phobius"/>
    </source>
</evidence>
<proteinExistence type="predicted"/>
<dbReference type="InterPro" id="IPR007168">
    <property type="entry name" value="Phageshock_PspC_N"/>
</dbReference>
<dbReference type="OrthoDB" id="5772680at2"/>
<keyword evidence="1" id="KW-0812">Transmembrane</keyword>
<dbReference type="HOGENOM" id="CLU_1833296_0_0_10"/>
<organism evidence="3 4">
    <name type="scientific">Pelodictyon phaeoclathratiforme (strain DSM 5477 / BU-1)</name>
    <dbReference type="NCBI Taxonomy" id="324925"/>
    <lineage>
        <taxon>Bacteria</taxon>
        <taxon>Pseudomonadati</taxon>
        <taxon>Chlorobiota</taxon>
        <taxon>Chlorobiia</taxon>
        <taxon>Chlorobiales</taxon>
        <taxon>Chlorobiaceae</taxon>
        <taxon>Chlorobium/Pelodictyon group</taxon>
        <taxon>Pelodictyon</taxon>
    </lineage>
</organism>
<name>B4SCA7_PELPB</name>
<dbReference type="STRING" id="324925.Ppha_0356"/>
<dbReference type="Proteomes" id="UP000002724">
    <property type="component" value="Chromosome"/>
</dbReference>
<evidence type="ECO:0000313" key="3">
    <source>
        <dbReference type="EMBL" id="ACF42687.1"/>
    </source>
</evidence>
<dbReference type="EMBL" id="CP001110">
    <property type="protein sequence ID" value="ACF42687.1"/>
    <property type="molecule type" value="Genomic_DNA"/>
</dbReference>
<accession>B4SCA7</accession>
<feature type="transmembrane region" description="Helical" evidence="1">
    <location>
        <begin position="105"/>
        <end position="126"/>
    </location>
</feature>